<keyword evidence="2 5" id="KW-0378">Hydrolase</keyword>
<dbReference type="STRING" id="10116.ENSRNOP00000043715"/>
<organism evidence="9 10">
    <name type="scientific">Rattus norvegicus</name>
    <name type="common">Rat</name>
    <dbReference type="NCBI Taxonomy" id="10116"/>
    <lineage>
        <taxon>Eukaryota</taxon>
        <taxon>Metazoa</taxon>
        <taxon>Chordata</taxon>
        <taxon>Craniata</taxon>
        <taxon>Vertebrata</taxon>
        <taxon>Euteleostomi</taxon>
        <taxon>Mammalia</taxon>
        <taxon>Eutheria</taxon>
        <taxon>Euarchontoglires</taxon>
        <taxon>Glires</taxon>
        <taxon>Rodentia</taxon>
        <taxon>Myomorpha</taxon>
        <taxon>Muroidea</taxon>
        <taxon>Muridae</taxon>
        <taxon>Murinae</taxon>
        <taxon>Rattus</taxon>
    </lineage>
</organism>
<dbReference type="SMART" id="SM00020">
    <property type="entry name" value="Tryp_SPc"/>
    <property type="match status" value="1"/>
</dbReference>
<feature type="domain" description="Peptidase S1" evidence="8">
    <location>
        <begin position="136"/>
        <end position="369"/>
    </location>
</feature>
<keyword evidence="3 5" id="KW-0720">Serine protease</keyword>
<evidence type="ECO:0000313" key="9">
    <source>
        <dbReference type="Ensembl" id="ENSRNOP00000043715.5"/>
    </source>
</evidence>
<dbReference type="FunCoup" id="F1LVG1">
    <property type="interactions" value="38"/>
</dbReference>
<dbReference type="PANTHER" id="PTHR24252:SF7">
    <property type="entry name" value="HYALIN"/>
    <property type="match status" value="1"/>
</dbReference>
<evidence type="ECO:0000256" key="7">
    <source>
        <dbReference type="SAM" id="Phobius"/>
    </source>
</evidence>
<dbReference type="InterPro" id="IPR001314">
    <property type="entry name" value="Peptidase_S1A"/>
</dbReference>
<dbReference type="Proteomes" id="UP000002494">
    <property type="component" value="Chromosome 10"/>
</dbReference>
<evidence type="ECO:0000313" key="10">
    <source>
        <dbReference type="Proteomes" id="UP000002494"/>
    </source>
</evidence>
<keyword evidence="7" id="KW-0812">Transmembrane</keyword>
<evidence type="ECO:0000256" key="3">
    <source>
        <dbReference type="ARBA" id="ARBA00022825"/>
    </source>
</evidence>
<dbReference type="InterPro" id="IPR009003">
    <property type="entry name" value="Peptidase_S1_PA"/>
</dbReference>
<dbReference type="AGR" id="RGD:1565729"/>
<evidence type="ECO:0000256" key="2">
    <source>
        <dbReference type="ARBA" id="ARBA00022801"/>
    </source>
</evidence>
<dbReference type="OrthoDB" id="10002959at2759"/>
<evidence type="ECO:0000256" key="5">
    <source>
        <dbReference type="RuleBase" id="RU363034"/>
    </source>
</evidence>
<evidence type="ECO:0000313" key="11">
    <source>
        <dbReference type="RGD" id="1565729"/>
    </source>
</evidence>
<keyword evidence="4" id="KW-1015">Disulfide bond</keyword>
<dbReference type="GO" id="GO:0004252">
    <property type="term" value="F:serine-type endopeptidase activity"/>
    <property type="evidence" value="ECO:0000318"/>
    <property type="project" value="GO_Central"/>
</dbReference>
<dbReference type="eggNOG" id="KOG3627">
    <property type="taxonomic scope" value="Eukaryota"/>
</dbReference>
<dbReference type="InterPro" id="IPR033116">
    <property type="entry name" value="TRYPSIN_SER"/>
</dbReference>
<dbReference type="InterPro" id="IPR043504">
    <property type="entry name" value="Peptidase_S1_PA_chymotrypsin"/>
</dbReference>
<dbReference type="iPTMnet" id="F1LVG1"/>
<dbReference type="CTD" id="339501"/>
<dbReference type="GeneTree" id="ENSGT00940000154494"/>
<keyword evidence="1 5" id="KW-0645">Protease</keyword>
<dbReference type="PROSITE" id="PS50240">
    <property type="entry name" value="TRYPSIN_DOM"/>
    <property type="match status" value="1"/>
</dbReference>
<gene>
    <name evidence="9 11" type="primary">Prss38</name>
</gene>
<dbReference type="Bgee" id="ENSRNOG00000022548">
    <property type="expression patterns" value="Expressed in testis"/>
</dbReference>
<feature type="transmembrane region" description="Helical" evidence="7">
    <location>
        <begin position="88"/>
        <end position="106"/>
    </location>
</feature>
<dbReference type="InterPro" id="IPR001254">
    <property type="entry name" value="Trypsin_dom"/>
</dbReference>
<dbReference type="CDD" id="cd00190">
    <property type="entry name" value="Tryp_SPc"/>
    <property type="match status" value="1"/>
</dbReference>
<reference evidence="9" key="2">
    <citation type="submission" date="2025-08" db="UniProtKB">
        <authorList>
            <consortium name="Ensembl"/>
        </authorList>
    </citation>
    <scope>IDENTIFICATION</scope>
    <source>
        <strain evidence="9">Brown Norway</strain>
    </source>
</reference>
<evidence type="ECO:0000256" key="6">
    <source>
        <dbReference type="SAM" id="MobiDB-lite"/>
    </source>
</evidence>
<dbReference type="PhosphoSitePlus" id="F1LVG1"/>
<keyword evidence="7" id="KW-0472">Membrane</keyword>
<dbReference type="PROSITE" id="PS00134">
    <property type="entry name" value="TRYPSIN_HIS"/>
    <property type="match status" value="1"/>
</dbReference>
<dbReference type="PaxDb" id="10116-ENSRNOP00000043715"/>
<dbReference type="KEGG" id="rno:287358"/>
<dbReference type="SUPFAM" id="SSF50494">
    <property type="entry name" value="Trypsin-like serine proteases"/>
    <property type="match status" value="1"/>
</dbReference>
<dbReference type="InterPro" id="IPR018114">
    <property type="entry name" value="TRYPSIN_HIS"/>
</dbReference>
<feature type="compositionally biased region" description="Basic and acidic residues" evidence="6">
    <location>
        <begin position="8"/>
        <end position="20"/>
    </location>
</feature>
<keyword evidence="10" id="KW-1185">Reference proteome</keyword>
<dbReference type="Pfam" id="PF00089">
    <property type="entry name" value="Trypsin"/>
    <property type="match status" value="1"/>
</dbReference>
<dbReference type="Ensembl" id="ENSRNOT00000050370.7">
    <property type="protein sequence ID" value="ENSRNOP00000043715.5"/>
    <property type="gene ID" value="ENSRNOG00000022548.8"/>
</dbReference>
<dbReference type="HOGENOM" id="CLU_006842_0_4_1"/>
<reference evidence="9" key="1">
    <citation type="submission" date="2024-01" db="EMBL/GenBank/DDBJ databases">
        <title>GRCr8: a new rat reference genome assembly contstructed from accurate long reads and long range scaffolding.</title>
        <authorList>
            <person name="Doris P.A."/>
            <person name="Kalbfleisch T."/>
            <person name="Li K."/>
            <person name="Howe K."/>
            <person name="Wood J."/>
        </authorList>
    </citation>
    <scope>NUCLEOTIDE SEQUENCE [LARGE SCALE GENOMIC DNA]</scope>
    <source>
        <strain evidence="9">Brown Norway</strain>
    </source>
</reference>
<accession>F1LVG1</accession>
<dbReference type="PRINTS" id="PR00722">
    <property type="entry name" value="CHYMOTRYPSIN"/>
</dbReference>
<feature type="region of interest" description="Disordered" evidence="6">
    <location>
        <begin position="1"/>
        <end position="39"/>
    </location>
</feature>
<dbReference type="SMR" id="F1LVG1"/>
<dbReference type="PROSITE" id="PS00135">
    <property type="entry name" value="TRYPSIN_SER"/>
    <property type="match status" value="1"/>
</dbReference>
<dbReference type="OMA" id="LVCEFNH"/>
<evidence type="ECO:0000256" key="1">
    <source>
        <dbReference type="ARBA" id="ARBA00022670"/>
    </source>
</evidence>
<dbReference type="AlphaFoldDB" id="F1LVG1"/>
<reference evidence="9" key="3">
    <citation type="submission" date="2025-09" db="UniProtKB">
        <authorList>
            <consortium name="Ensembl"/>
        </authorList>
    </citation>
    <scope>IDENTIFICATION</scope>
    <source>
        <strain evidence="9">Brown Norway</strain>
    </source>
</reference>
<protein>
    <submittedName>
        <fullName evidence="9">Serine protease 38</fullName>
    </submittedName>
</protein>
<evidence type="ECO:0000259" key="8">
    <source>
        <dbReference type="PROSITE" id="PS50240"/>
    </source>
</evidence>
<dbReference type="Gene3D" id="2.40.10.10">
    <property type="entry name" value="Trypsin-like serine proteases"/>
    <property type="match status" value="1"/>
</dbReference>
<dbReference type="InParanoid" id="F1LVG1"/>
<sequence>MGVTGTHYIKENKPDSERQMPPHNSGSFRPHPLVQSHLLGAPPTHQGPKCCHRHVTSSPGEALSHFLVSCPLLLNCASDFMAAPTSGLGFLGYLLLLLLLVTPTWVTPVSHRHPKSQPNSLSSDVACGQPALHGKLLGGELTIDRKWPWQVSIHYAGFHVCGGSILNAYWVLTAAHCFAREKRLQTFDMYVGITNLEVANKHTQWFEINQVIIHPTFEMFHPVGGDVALVQSKSAIVFSDYVLPICLPSSNLNLSDLSCWTTGWGMVSPQGETGKDLLEAQLPLIPKFQCQLLYGLTSYLLPEMLCAGDIKNMKNVCEGDSGSPLVCKVNQTWLQIGIVSWGRGCAQPLYPGVFANVSYFLNWIRYNMETIPDPPQLTPFVSSSLRATVSSFVTIMGSLLVL</sequence>
<evidence type="ECO:0000256" key="4">
    <source>
        <dbReference type="ARBA" id="ARBA00023157"/>
    </source>
</evidence>
<keyword evidence="7" id="KW-1133">Transmembrane helix</keyword>
<proteinExistence type="predicted"/>
<dbReference type="RGD" id="1565729">
    <property type="gene designation" value="Prss38"/>
</dbReference>
<dbReference type="GO" id="GO:0006508">
    <property type="term" value="P:proteolysis"/>
    <property type="evidence" value="ECO:0000318"/>
    <property type="project" value="GO_Central"/>
</dbReference>
<name>F1LVG1_RAT</name>
<dbReference type="PANTHER" id="PTHR24252">
    <property type="entry name" value="ACROSIN-RELATED"/>
    <property type="match status" value="1"/>
</dbReference>